<evidence type="ECO:0000313" key="1">
    <source>
        <dbReference type="EMBL" id="MEN3229707.1"/>
    </source>
</evidence>
<reference evidence="1 2" key="1">
    <citation type="journal article" date="2023" name="PLoS ONE">
        <title>Complete genome assembly of Hawai'i environmental nontuberculous mycobacteria reveals unexpected co-isolation with methylobacteria.</title>
        <authorList>
            <person name="Hendrix J."/>
            <person name="Epperson L.E."/>
            <person name="Tong E.I."/>
            <person name="Chan Y.L."/>
            <person name="Hasan N.A."/>
            <person name="Dawrs S.N."/>
            <person name="Norton G.J."/>
            <person name="Virdi R."/>
            <person name="Crooks J.L."/>
            <person name="Chan E.D."/>
            <person name="Honda J.R."/>
            <person name="Strong M."/>
        </authorList>
    </citation>
    <scope>NUCLEOTIDE SEQUENCE [LARGE SCALE GENOMIC DNA]</scope>
    <source>
        <strain evidence="1 2">NJH_HI01</strain>
    </source>
</reference>
<protein>
    <submittedName>
        <fullName evidence="1">Uncharacterized protein</fullName>
    </submittedName>
</protein>
<accession>A0ABU9ZEE2</accession>
<evidence type="ECO:0000313" key="2">
    <source>
        <dbReference type="Proteomes" id="UP001404845"/>
    </source>
</evidence>
<organism evidence="1 2">
    <name type="scientific">Methylorubrum rhodesianum</name>
    <dbReference type="NCBI Taxonomy" id="29427"/>
    <lineage>
        <taxon>Bacteria</taxon>
        <taxon>Pseudomonadati</taxon>
        <taxon>Pseudomonadota</taxon>
        <taxon>Alphaproteobacteria</taxon>
        <taxon>Hyphomicrobiales</taxon>
        <taxon>Methylobacteriaceae</taxon>
        <taxon>Methylorubrum</taxon>
    </lineage>
</organism>
<keyword evidence="2" id="KW-1185">Reference proteome</keyword>
<comment type="caution">
    <text evidence="1">The sequence shown here is derived from an EMBL/GenBank/DDBJ whole genome shotgun (WGS) entry which is preliminary data.</text>
</comment>
<dbReference type="RefSeq" id="WP_200671775.1">
    <property type="nucleotide sequence ID" value="NZ_JACWCW010000092.1"/>
</dbReference>
<dbReference type="Proteomes" id="UP001404845">
    <property type="component" value="Unassembled WGS sequence"/>
</dbReference>
<sequence>MRAPRLAILAFGTLGDLAGPNATASAAPLPVPSAAAQATDSALLNTAHWYGRRHDRRLY</sequence>
<name>A0ABU9ZEE2_9HYPH</name>
<proteinExistence type="predicted"/>
<dbReference type="EMBL" id="JAQYXL010000001">
    <property type="protein sequence ID" value="MEN3229707.1"/>
    <property type="molecule type" value="Genomic_DNA"/>
</dbReference>
<gene>
    <name evidence="1" type="ORF">PUR21_18985</name>
</gene>